<evidence type="ECO:0000313" key="3">
    <source>
        <dbReference type="Proteomes" id="UP000243723"/>
    </source>
</evidence>
<sequence length="508" mass="56498">MRYQDWDVLIFAEGSTIPIQEFRTASFLVEEHSIQTPTLVTYVPSLPTGTPFVISLHSWTTPRFTPALAIHQTHETHEGYAWGVKIVVDGVCVSSSTFTEQASWPQIINRSDHIDTKGSLKPLPFPPFHRSILSRRDWHMSDDQGRIKVILTEGMRVRHEGRIKFQLIHNIIAFAFQPAPMNYLQKCNIAWPNSTMFANPWKPPVDSRVDSPMSGSSKTRSDWAPLQEQSHQHITTVVPRSSSNMPAPPVPSQIPFSLSLTHPHQGMSAMSSRSTSVATHDSLWHDIVNPMDVGCLDGTTSGARSTGKARPAEVRLPSDQLRQIITALSDSRHNVLNNPGLRASTSQSTTGNTRPMADEVARQVSFGHVSVEAYPTRSNRDRTTSDVTMHANCSSFPDCTFNDPVSGELIHKTPVKPSRLPARHDTPFLDLPNNDTSRKNEKASVTDTSDPEVGFGMGKKRGRSPLLAVDQHRQSILRSPEPKRKSSRTMHKDAGNSDDKENSFMTVL</sequence>
<dbReference type="EMBL" id="NHZQ01000174">
    <property type="protein sequence ID" value="PSK48679.1"/>
    <property type="molecule type" value="Genomic_DNA"/>
</dbReference>
<dbReference type="OrthoDB" id="5417628at2759"/>
<reference evidence="2 3" key="1">
    <citation type="submission" date="2017-05" db="EMBL/GenBank/DDBJ databases">
        <title>Draft genome sequence of Elsinoe australis.</title>
        <authorList>
            <person name="Cheng Q."/>
        </authorList>
    </citation>
    <scope>NUCLEOTIDE SEQUENCE [LARGE SCALE GENOMIC DNA]</scope>
    <source>
        <strain evidence="2 3">NL1</strain>
    </source>
</reference>
<dbReference type="AlphaFoldDB" id="A0A2P7ZKE3"/>
<organism evidence="2 3">
    <name type="scientific">Elsinoe australis</name>
    <dbReference type="NCBI Taxonomy" id="40998"/>
    <lineage>
        <taxon>Eukaryota</taxon>
        <taxon>Fungi</taxon>
        <taxon>Dikarya</taxon>
        <taxon>Ascomycota</taxon>
        <taxon>Pezizomycotina</taxon>
        <taxon>Dothideomycetes</taxon>
        <taxon>Dothideomycetidae</taxon>
        <taxon>Myriangiales</taxon>
        <taxon>Elsinoaceae</taxon>
        <taxon>Elsinoe</taxon>
    </lineage>
</organism>
<feature type="region of interest" description="Disordered" evidence="1">
    <location>
        <begin position="335"/>
        <end position="355"/>
    </location>
</feature>
<feature type="region of interest" description="Disordered" evidence="1">
    <location>
        <begin position="207"/>
        <end position="230"/>
    </location>
</feature>
<dbReference type="STRING" id="40998.A0A2P7ZKE3"/>
<name>A0A2P7ZKE3_9PEZI</name>
<dbReference type="Proteomes" id="UP000243723">
    <property type="component" value="Unassembled WGS sequence"/>
</dbReference>
<evidence type="ECO:0000256" key="1">
    <source>
        <dbReference type="SAM" id="MobiDB-lite"/>
    </source>
</evidence>
<comment type="caution">
    <text evidence="2">The sequence shown here is derived from an EMBL/GenBank/DDBJ whole genome shotgun (WGS) entry which is preliminary data.</text>
</comment>
<accession>A0A2P7ZKE3</accession>
<keyword evidence="3" id="KW-1185">Reference proteome</keyword>
<feature type="region of interest" description="Disordered" evidence="1">
    <location>
        <begin position="413"/>
        <end position="508"/>
    </location>
</feature>
<feature type="compositionally biased region" description="Polar residues" evidence="1">
    <location>
        <begin position="335"/>
        <end position="353"/>
    </location>
</feature>
<protein>
    <submittedName>
        <fullName evidence="2">Uncharacterized protein</fullName>
    </submittedName>
</protein>
<proteinExistence type="predicted"/>
<evidence type="ECO:0000313" key="2">
    <source>
        <dbReference type="EMBL" id="PSK48679.1"/>
    </source>
</evidence>
<gene>
    <name evidence="2" type="ORF">B9Z65_90</name>
</gene>
<feature type="compositionally biased region" description="Basic and acidic residues" evidence="1">
    <location>
        <begin position="480"/>
        <end position="502"/>
    </location>
</feature>